<name>A0A9L0RNK2_HORSE</name>
<organism evidence="2 3">
    <name type="scientific">Equus caballus</name>
    <name type="common">Horse</name>
    <dbReference type="NCBI Taxonomy" id="9796"/>
    <lineage>
        <taxon>Eukaryota</taxon>
        <taxon>Metazoa</taxon>
        <taxon>Chordata</taxon>
        <taxon>Craniata</taxon>
        <taxon>Vertebrata</taxon>
        <taxon>Euteleostomi</taxon>
        <taxon>Mammalia</taxon>
        <taxon>Eutheria</taxon>
        <taxon>Laurasiatheria</taxon>
        <taxon>Perissodactyla</taxon>
        <taxon>Equidae</taxon>
        <taxon>Equus</taxon>
    </lineage>
</organism>
<accession>A0A9L0RNK2</accession>
<protein>
    <submittedName>
        <fullName evidence="2">Uncharacterized protein</fullName>
    </submittedName>
</protein>
<dbReference type="GeneTree" id="ENSGT01150000289740"/>
<feature type="transmembrane region" description="Helical" evidence="1">
    <location>
        <begin position="45"/>
        <end position="64"/>
    </location>
</feature>
<dbReference type="Proteomes" id="UP000002281">
    <property type="component" value="Unplaced"/>
</dbReference>
<keyword evidence="1" id="KW-0472">Membrane</keyword>
<proteinExistence type="predicted"/>
<evidence type="ECO:0000256" key="1">
    <source>
        <dbReference type="SAM" id="Phobius"/>
    </source>
</evidence>
<evidence type="ECO:0000313" key="2">
    <source>
        <dbReference type="Ensembl" id="ENSECAP00000064146.1"/>
    </source>
</evidence>
<feature type="transmembrane region" description="Helical" evidence="1">
    <location>
        <begin position="12"/>
        <end position="33"/>
    </location>
</feature>
<dbReference type="Ensembl" id="ENSECAT00000094370.1">
    <property type="protein sequence ID" value="ENSECAP00000064146.1"/>
    <property type="gene ID" value="ENSECAG00000057457.1"/>
</dbReference>
<keyword evidence="3" id="KW-1185">Reference proteome</keyword>
<reference evidence="2" key="1">
    <citation type="journal article" date="2009" name="Science">
        <title>Genome sequence, comparative analysis, and population genetics of the domestic horse.</title>
        <authorList>
            <consortium name="Broad Institute Genome Sequencing Platform"/>
            <consortium name="Broad Institute Whole Genome Assembly Team"/>
            <person name="Wade C.M."/>
            <person name="Giulotto E."/>
            <person name="Sigurdsson S."/>
            <person name="Zoli M."/>
            <person name="Gnerre S."/>
            <person name="Imsland F."/>
            <person name="Lear T.L."/>
            <person name="Adelson D.L."/>
            <person name="Bailey E."/>
            <person name="Bellone R.R."/>
            <person name="Bloecker H."/>
            <person name="Distl O."/>
            <person name="Edgar R.C."/>
            <person name="Garber M."/>
            <person name="Leeb T."/>
            <person name="Mauceli E."/>
            <person name="MacLeod J.N."/>
            <person name="Penedo M.C.T."/>
            <person name="Raison J.M."/>
            <person name="Sharpe T."/>
            <person name="Vogel J."/>
            <person name="Andersson L."/>
            <person name="Antczak D.F."/>
            <person name="Biagi T."/>
            <person name="Binns M.M."/>
            <person name="Chowdhary B.P."/>
            <person name="Coleman S.J."/>
            <person name="Della Valle G."/>
            <person name="Fryc S."/>
            <person name="Guerin G."/>
            <person name="Hasegawa T."/>
            <person name="Hill E.W."/>
            <person name="Jurka J."/>
            <person name="Kiialainen A."/>
            <person name="Lindgren G."/>
            <person name="Liu J."/>
            <person name="Magnani E."/>
            <person name="Mickelson J.R."/>
            <person name="Murray J."/>
            <person name="Nergadze S.G."/>
            <person name="Onofrio R."/>
            <person name="Pedroni S."/>
            <person name="Piras M.F."/>
            <person name="Raudsepp T."/>
            <person name="Rocchi M."/>
            <person name="Roeed K.H."/>
            <person name="Ryder O.A."/>
            <person name="Searle S."/>
            <person name="Skow L."/>
            <person name="Swinburne J.E."/>
            <person name="Syvaenen A.C."/>
            <person name="Tozaki T."/>
            <person name="Valberg S.J."/>
            <person name="Vaudin M."/>
            <person name="White J.R."/>
            <person name="Zody M.C."/>
            <person name="Lander E.S."/>
            <person name="Lindblad-Toh K."/>
        </authorList>
    </citation>
    <scope>NUCLEOTIDE SEQUENCE [LARGE SCALE GENOMIC DNA]</scope>
    <source>
        <strain evidence="2">Thoroughbred</strain>
    </source>
</reference>
<reference evidence="2" key="3">
    <citation type="submission" date="2025-09" db="UniProtKB">
        <authorList>
            <consortium name="Ensembl"/>
        </authorList>
    </citation>
    <scope>IDENTIFICATION</scope>
    <source>
        <strain evidence="2">Thoroughbred</strain>
    </source>
</reference>
<feature type="transmembrane region" description="Helical" evidence="1">
    <location>
        <begin position="98"/>
        <end position="117"/>
    </location>
</feature>
<reference evidence="2" key="2">
    <citation type="submission" date="2025-08" db="UniProtKB">
        <authorList>
            <consortium name="Ensembl"/>
        </authorList>
    </citation>
    <scope>IDENTIFICATION</scope>
    <source>
        <strain evidence="2">Thoroughbred</strain>
    </source>
</reference>
<keyword evidence="1" id="KW-1133">Transmembrane helix</keyword>
<evidence type="ECO:0000313" key="3">
    <source>
        <dbReference type="Proteomes" id="UP000002281"/>
    </source>
</evidence>
<sequence>MFFCENTSDFCMLILYPATLLYLMISHSFLVALTEFSMYRIMSPATVIILLLPFQFGCLLFHFLPKSSGQTSSAILNKSGKRGHPCLFPVLRGMAFSFSQLTMMLAVGLSYVDFIMLR</sequence>
<keyword evidence="1" id="KW-0812">Transmembrane</keyword>
<dbReference type="AlphaFoldDB" id="A0A9L0RNK2"/>